<dbReference type="RefSeq" id="XP_062787631.1">
    <property type="nucleotide sequence ID" value="XM_062931580.1"/>
</dbReference>
<feature type="domain" description="Nephrocystin 3-like N-terminal" evidence="2">
    <location>
        <begin position="14"/>
        <end position="141"/>
    </location>
</feature>
<dbReference type="AlphaFoldDB" id="A0AAX4J4Y1"/>
<dbReference type="InterPro" id="IPR056884">
    <property type="entry name" value="NPHP3-like_N"/>
</dbReference>
<dbReference type="GeneID" id="87951924"/>
<name>A0AAX4J4Y1_9PEZI</name>
<proteinExistence type="predicted"/>
<dbReference type="EMBL" id="CP137315">
    <property type="protein sequence ID" value="WQF90410.1"/>
    <property type="molecule type" value="Genomic_DNA"/>
</dbReference>
<dbReference type="KEGG" id="cdet:87951924"/>
<dbReference type="GO" id="GO:0016787">
    <property type="term" value="F:hydrolase activity"/>
    <property type="evidence" value="ECO:0007669"/>
    <property type="project" value="UniProtKB-KW"/>
</dbReference>
<dbReference type="InterPro" id="IPR027417">
    <property type="entry name" value="P-loop_NTPase"/>
</dbReference>
<keyword evidence="3" id="KW-0378">Hydrolase</keyword>
<accession>A0AAX4J4Y1</accession>
<protein>
    <submittedName>
        <fullName evidence="3">P-loop containing nucleoside triphosphate hydrolase</fullName>
    </submittedName>
</protein>
<dbReference type="Pfam" id="PF24883">
    <property type="entry name" value="NPHP3_N"/>
    <property type="match status" value="1"/>
</dbReference>
<reference evidence="4" key="1">
    <citation type="journal article" date="2023" name="bioRxiv">
        <title>Complete genome of the Medicago anthracnose fungus, Colletotrichum destructivum, reveals a mini-chromosome-like region within a core chromosome.</title>
        <authorList>
            <person name="Lapalu N."/>
            <person name="Simon A."/>
            <person name="Lu A."/>
            <person name="Plaumann P.-L."/>
            <person name="Amselem J."/>
            <person name="Pigne S."/>
            <person name="Auger A."/>
            <person name="Koch C."/>
            <person name="Dallery J.-F."/>
            <person name="O'Connell R.J."/>
        </authorList>
    </citation>
    <scope>NUCLEOTIDE SEQUENCE [LARGE SCALE GENOMIC DNA]</scope>
    <source>
        <strain evidence="4">CBS 520.97</strain>
    </source>
</reference>
<organism evidence="3 4">
    <name type="scientific">Colletotrichum destructivum</name>
    <dbReference type="NCBI Taxonomy" id="34406"/>
    <lineage>
        <taxon>Eukaryota</taxon>
        <taxon>Fungi</taxon>
        <taxon>Dikarya</taxon>
        <taxon>Ascomycota</taxon>
        <taxon>Pezizomycotina</taxon>
        <taxon>Sordariomycetes</taxon>
        <taxon>Hypocreomycetidae</taxon>
        <taxon>Glomerellales</taxon>
        <taxon>Glomerellaceae</taxon>
        <taxon>Colletotrichum</taxon>
        <taxon>Colletotrichum destructivum species complex</taxon>
    </lineage>
</organism>
<dbReference type="PANTHER" id="PTHR10039">
    <property type="entry name" value="AMELOGENIN"/>
    <property type="match status" value="1"/>
</dbReference>
<evidence type="ECO:0000256" key="1">
    <source>
        <dbReference type="ARBA" id="ARBA00022737"/>
    </source>
</evidence>
<dbReference type="PANTHER" id="PTHR10039:SF16">
    <property type="entry name" value="GPI INOSITOL-DEACYLASE"/>
    <property type="match status" value="1"/>
</dbReference>
<dbReference type="Proteomes" id="UP001322277">
    <property type="component" value="Chromosome 11"/>
</dbReference>
<gene>
    <name evidence="3" type="ORF">CDEST_15424</name>
</gene>
<dbReference type="Gene3D" id="3.40.50.300">
    <property type="entry name" value="P-loop containing nucleotide triphosphate hydrolases"/>
    <property type="match status" value="1"/>
</dbReference>
<keyword evidence="1" id="KW-0677">Repeat</keyword>
<keyword evidence="4" id="KW-1185">Reference proteome</keyword>
<sequence>MVSQAPARASLRISLVVEDAQNAFSNNQTPAPVYFYCSRNPAEPGRSDPSQIAASIARQLSAPVAGGPLLDDAVRAYQQREENGFASGPLRLEESKDLIIKLLDRYKDATATIVIDALDECAEASRGRLLELLEDLLETSPFR</sequence>
<evidence type="ECO:0000259" key="2">
    <source>
        <dbReference type="Pfam" id="PF24883"/>
    </source>
</evidence>
<evidence type="ECO:0000313" key="4">
    <source>
        <dbReference type="Proteomes" id="UP001322277"/>
    </source>
</evidence>
<evidence type="ECO:0000313" key="3">
    <source>
        <dbReference type="EMBL" id="WQF90410.1"/>
    </source>
</evidence>